<keyword evidence="3" id="KW-1185">Reference proteome</keyword>
<feature type="domain" description="PiggyBac transposable element-derived protein" evidence="1">
    <location>
        <begin position="50"/>
        <end position="111"/>
    </location>
</feature>
<dbReference type="Proteomes" id="UP000440578">
    <property type="component" value="Unassembled WGS sequence"/>
</dbReference>
<dbReference type="InterPro" id="IPR029526">
    <property type="entry name" value="PGBD"/>
</dbReference>
<evidence type="ECO:0000313" key="3">
    <source>
        <dbReference type="Proteomes" id="UP000440578"/>
    </source>
</evidence>
<organism evidence="2 3">
    <name type="scientific">Amphibalanus amphitrite</name>
    <name type="common">Striped barnacle</name>
    <name type="synonym">Balanus amphitrite</name>
    <dbReference type="NCBI Taxonomy" id="1232801"/>
    <lineage>
        <taxon>Eukaryota</taxon>
        <taxon>Metazoa</taxon>
        <taxon>Ecdysozoa</taxon>
        <taxon>Arthropoda</taxon>
        <taxon>Crustacea</taxon>
        <taxon>Multicrustacea</taxon>
        <taxon>Cirripedia</taxon>
        <taxon>Thoracica</taxon>
        <taxon>Thoracicalcarea</taxon>
        <taxon>Balanomorpha</taxon>
        <taxon>Balanoidea</taxon>
        <taxon>Balanidae</taxon>
        <taxon>Amphibalaninae</taxon>
        <taxon>Amphibalanus</taxon>
    </lineage>
</organism>
<sequence length="164" mass="19002">MTVLSLDNSALRHSMRARDMAYLVWRRSGSDSDKVRYRSLRNRVKGLITRAKHHELKAFIGILLYSGYNTFPSEQMYWSKDDDLARPIVRQAMTRSDYLKIKSYLHVQDNNIVTARKTVASSDGYCYKFDLYCGKEERPELRDQPLGTRVVMDMLSMVSDPGGH</sequence>
<name>A0A6A4W843_AMPAM</name>
<dbReference type="AlphaFoldDB" id="A0A6A4W843"/>
<dbReference type="PANTHER" id="PTHR46599:SF6">
    <property type="entry name" value="DUAL SPECIFICITY PHOSPHATASE 26"/>
    <property type="match status" value="1"/>
</dbReference>
<protein>
    <submittedName>
        <fullName evidence="2">PiggyBac transposable element-derived protein 3</fullName>
    </submittedName>
</protein>
<dbReference type="Pfam" id="PF13843">
    <property type="entry name" value="DDE_Tnp_1_7"/>
    <property type="match status" value="1"/>
</dbReference>
<dbReference type="PANTHER" id="PTHR46599">
    <property type="entry name" value="PIGGYBAC TRANSPOSABLE ELEMENT-DERIVED PROTEIN 4"/>
    <property type="match status" value="1"/>
</dbReference>
<gene>
    <name evidence="2" type="primary">PGBD3_28</name>
    <name evidence="2" type="ORF">FJT64_025241</name>
</gene>
<reference evidence="2 3" key="1">
    <citation type="submission" date="2019-07" db="EMBL/GenBank/DDBJ databases">
        <title>Draft genome assembly of a fouling barnacle, Amphibalanus amphitrite (Darwin, 1854): The first reference genome for Thecostraca.</title>
        <authorList>
            <person name="Kim W."/>
        </authorList>
    </citation>
    <scope>NUCLEOTIDE SEQUENCE [LARGE SCALE GENOMIC DNA]</scope>
    <source>
        <strain evidence="2">SNU_AA5</strain>
        <tissue evidence="2">Soma without cirri and trophi</tissue>
    </source>
</reference>
<accession>A0A6A4W843</accession>
<comment type="caution">
    <text evidence="2">The sequence shown here is derived from an EMBL/GenBank/DDBJ whole genome shotgun (WGS) entry which is preliminary data.</text>
</comment>
<dbReference type="EMBL" id="VIIS01001029">
    <property type="protein sequence ID" value="KAF0302665.1"/>
    <property type="molecule type" value="Genomic_DNA"/>
</dbReference>
<evidence type="ECO:0000259" key="1">
    <source>
        <dbReference type="Pfam" id="PF13843"/>
    </source>
</evidence>
<proteinExistence type="predicted"/>
<evidence type="ECO:0000313" key="2">
    <source>
        <dbReference type="EMBL" id="KAF0302665.1"/>
    </source>
</evidence>